<dbReference type="PANTHER" id="PTHR21580:SF28">
    <property type="entry name" value="BOREALIN N-TERMINAL DOMAIN-CONTAINING PROTEIN-RELATED"/>
    <property type="match status" value="1"/>
</dbReference>
<dbReference type="InterPro" id="IPR051291">
    <property type="entry name" value="CIMAP"/>
</dbReference>
<dbReference type="InterPro" id="IPR010736">
    <property type="entry name" value="SHIPPO-rpt"/>
</dbReference>
<evidence type="ECO:0000256" key="1">
    <source>
        <dbReference type="SAM" id="MobiDB-lite"/>
    </source>
</evidence>
<keyword evidence="3" id="KW-1185">Reference proteome</keyword>
<organism evidence="2 3">
    <name type="scientific">Mya arenaria</name>
    <name type="common">Soft-shell clam</name>
    <dbReference type="NCBI Taxonomy" id="6604"/>
    <lineage>
        <taxon>Eukaryota</taxon>
        <taxon>Metazoa</taxon>
        <taxon>Spiralia</taxon>
        <taxon>Lophotrochozoa</taxon>
        <taxon>Mollusca</taxon>
        <taxon>Bivalvia</taxon>
        <taxon>Autobranchia</taxon>
        <taxon>Heteroconchia</taxon>
        <taxon>Euheterodonta</taxon>
        <taxon>Imparidentia</taxon>
        <taxon>Neoheterodontei</taxon>
        <taxon>Myida</taxon>
        <taxon>Myoidea</taxon>
        <taxon>Myidae</taxon>
        <taxon>Mya</taxon>
    </lineage>
</organism>
<feature type="compositionally biased region" description="Basic and acidic residues" evidence="1">
    <location>
        <begin position="116"/>
        <end position="126"/>
    </location>
</feature>
<proteinExistence type="predicted"/>
<name>A0ABY7EBS8_MYAAR</name>
<dbReference type="PANTHER" id="PTHR21580">
    <property type="entry name" value="SHIPPO-1-RELATED"/>
    <property type="match status" value="1"/>
</dbReference>
<protein>
    <submittedName>
        <fullName evidence="2">ODF3A-like protein</fullName>
    </submittedName>
</protein>
<evidence type="ECO:0000313" key="3">
    <source>
        <dbReference type="Proteomes" id="UP001164746"/>
    </source>
</evidence>
<sequence length="466" mass="50847">MTTAENKDGQNKLSKTIRDQKLKFSVEIHNDGAEGDEYEQDFEDTEQVRPLDSDVDTVVGNTEQTTTSREVRQTTRTVKKTVTKTRGDGGGTSVEETTETKTVNNSETGRLAPPGKSDRKVAHSESKSPQPESRSPYRDSPGLKAPSSNRASKSPDRKVSPAFKTQPPGTESPIQHRKQQAPQRQQAEKPEQNKRKTTDDNAAKGDSQTAKQAKVTHDPLKAQTHGRENKKRSEKPGALPAVQAKPGANQVEGGTTHQSTKDELKLPHIDRASPGGEALSSRRSPGTVRQRSDESGELPIQARIRGPGPAQYQLPTTIGRNQADLTRKFAPSFSFGTRSWSFKSDSPGPAYNPMFSGSHRGAPSFSFGGRPKTPVLKNVTPGPGAYNTDMAPPWERKAPSYSLSTRNRMRSVDAVPSPSTYQLPSTLGYKVPHQKGGVAVSLYARRDLLCFAEDLANTPRCPRTTE</sequence>
<dbReference type="Proteomes" id="UP001164746">
    <property type="component" value="Chromosome 6"/>
</dbReference>
<feature type="compositionally biased region" description="Basic and acidic residues" evidence="1">
    <location>
        <begin position="186"/>
        <end position="203"/>
    </location>
</feature>
<feature type="compositionally biased region" description="Acidic residues" evidence="1">
    <location>
        <begin position="33"/>
        <end position="45"/>
    </location>
</feature>
<gene>
    <name evidence="2" type="ORF">MAR_017426</name>
</gene>
<dbReference type="Pfam" id="PF07004">
    <property type="entry name" value="SHIPPO-rpt"/>
    <property type="match status" value="3"/>
</dbReference>
<feature type="compositionally biased region" description="Basic and acidic residues" evidence="1">
    <location>
        <begin position="259"/>
        <end position="271"/>
    </location>
</feature>
<dbReference type="EMBL" id="CP111017">
    <property type="protein sequence ID" value="WAR07468.1"/>
    <property type="molecule type" value="Genomic_DNA"/>
</dbReference>
<feature type="region of interest" description="Disordered" evidence="1">
    <location>
        <begin position="368"/>
        <end position="397"/>
    </location>
</feature>
<feature type="compositionally biased region" description="Polar residues" evidence="1">
    <location>
        <begin position="59"/>
        <end position="68"/>
    </location>
</feature>
<evidence type="ECO:0000313" key="2">
    <source>
        <dbReference type="EMBL" id="WAR07468.1"/>
    </source>
</evidence>
<reference evidence="2" key="1">
    <citation type="submission" date="2022-11" db="EMBL/GenBank/DDBJ databases">
        <title>Centuries of genome instability and evolution in soft-shell clam transmissible cancer (bioRxiv).</title>
        <authorList>
            <person name="Hart S.F.M."/>
            <person name="Yonemitsu M.A."/>
            <person name="Giersch R.M."/>
            <person name="Beal B.F."/>
            <person name="Arriagada G."/>
            <person name="Davis B.W."/>
            <person name="Ostrander E.A."/>
            <person name="Goff S.P."/>
            <person name="Metzger M.J."/>
        </authorList>
    </citation>
    <scope>NUCLEOTIDE SEQUENCE</scope>
    <source>
        <strain evidence="2">MELC-2E11</strain>
        <tissue evidence="2">Siphon/mantle</tissue>
    </source>
</reference>
<accession>A0ABY7EBS8</accession>
<feature type="region of interest" description="Disordered" evidence="1">
    <location>
        <begin position="31"/>
        <end position="312"/>
    </location>
</feature>